<reference evidence="1" key="1">
    <citation type="journal article" date="2014" name="Front. Microbiol.">
        <title>High frequency of phylogenetically diverse reductive dehalogenase-homologous genes in deep subseafloor sedimentary metagenomes.</title>
        <authorList>
            <person name="Kawai M."/>
            <person name="Futagami T."/>
            <person name="Toyoda A."/>
            <person name="Takaki Y."/>
            <person name="Nishi S."/>
            <person name="Hori S."/>
            <person name="Arai W."/>
            <person name="Tsubouchi T."/>
            <person name="Morono Y."/>
            <person name="Uchiyama I."/>
            <person name="Ito T."/>
            <person name="Fujiyama A."/>
            <person name="Inagaki F."/>
            <person name="Takami H."/>
        </authorList>
    </citation>
    <scope>NUCLEOTIDE SEQUENCE</scope>
    <source>
        <strain evidence="1">Expedition CK06-06</strain>
    </source>
</reference>
<organism evidence="1">
    <name type="scientific">marine sediment metagenome</name>
    <dbReference type="NCBI Taxonomy" id="412755"/>
    <lineage>
        <taxon>unclassified sequences</taxon>
        <taxon>metagenomes</taxon>
        <taxon>ecological metagenomes</taxon>
    </lineage>
</organism>
<evidence type="ECO:0000313" key="1">
    <source>
        <dbReference type="EMBL" id="GAH73613.1"/>
    </source>
</evidence>
<protein>
    <submittedName>
        <fullName evidence="1">Uncharacterized protein</fullName>
    </submittedName>
</protein>
<dbReference type="AlphaFoldDB" id="X1JUZ6"/>
<accession>X1JUZ6</accession>
<dbReference type="EMBL" id="BARU01030015">
    <property type="protein sequence ID" value="GAH73613.1"/>
    <property type="molecule type" value="Genomic_DNA"/>
</dbReference>
<gene>
    <name evidence="1" type="ORF">S03H2_47679</name>
</gene>
<proteinExistence type="predicted"/>
<comment type="caution">
    <text evidence="1">The sequence shown here is derived from an EMBL/GenBank/DDBJ whole genome shotgun (WGS) entry which is preliminary data.</text>
</comment>
<sequence length="75" mass="8293">MLPKAKVDIKCGMCGLQVHPLVARYLWLGLGWRGRPSRKPHTTSEVTLCGPCADAFLVREAPYIYPKLVQQGGGR</sequence>
<name>X1JUZ6_9ZZZZ</name>